<accession>A0ABN8SK18</accession>
<evidence type="ECO:0000313" key="2">
    <source>
        <dbReference type="EMBL" id="CAH3191987.1"/>
    </source>
</evidence>
<feature type="non-terminal residue" evidence="2">
    <location>
        <position position="109"/>
    </location>
</feature>
<dbReference type="SUPFAM" id="SSF82199">
    <property type="entry name" value="SET domain"/>
    <property type="match status" value="1"/>
</dbReference>
<gene>
    <name evidence="2" type="ORF">PEVE_00023016</name>
</gene>
<evidence type="ECO:0000313" key="3">
    <source>
        <dbReference type="Proteomes" id="UP001159427"/>
    </source>
</evidence>
<reference evidence="2 3" key="1">
    <citation type="submission" date="2022-05" db="EMBL/GenBank/DDBJ databases">
        <authorList>
            <consortium name="Genoscope - CEA"/>
            <person name="William W."/>
        </authorList>
    </citation>
    <scope>NUCLEOTIDE SEQUENCE [LARGE SCALE GENOMIC DNA]</scope>
</reference>
<proteinExistence type="predicted"/>
<sequence>FKSGDFLLEYRGEIVRRKEAEERENKYLPHHGSFMYLFPLEKPTGYNDATFLEGLGRLVNNERATKSNCHMKKIAHNNKVNFCLFAKKDIPANTELQYDYGVSDLPWRK</sequence>
<dbReference type="PANTHER" id="PTHR46167:SF1">
    <property type="entry name" value="N-LYSINE METHYLTRANSFERASE KMT5A"/>
    <property type="match status" value="1"/>
</dbReference>
<name>A0ABN8SK18_9CNID</name>
<dbReference type="Pfam" id="PF00856">
    <property type="entry name" value="SET"/>
    <property type="match status" value="1"/>
</dbReference>
<feature type="non-terminal residue" evidence="2">
    <location>
        <position position="1"/>
    </location>
</feature>
<comment type="caution">
    <text evidence="2">The sequence shown here is derived from an EMBL/GenBank/DDBJ whole genome shotgun (WGS) entry which is preliminary data.</text>
</comment>
<dbReference type="Proteomes" id="UP001159427">
    <property type="component" value="Unassembled WGS sequence"/>
</dbReference>
<evidence type="ECO:0000259" key="1">
    <source>
        <dbReference type="PROSITE" id="PS50280"/>
    </source>
</evidence>
<keyword evidence="3" id="KW-1185">Reference proteome</keyword>
<dbReference type="PANTHER" id="PTHR46167">
    <property type="entry name" value="N-LYSINE METHYLTRANSFERASE KMT5A"/>
    <property type="match status" value="1"/>
</dbReference>
<dbReference type="InterPro" id="IPR051760">
    <property type="entry name" value="KMT5A"/>
</dbReference>
<feature type="domain" description="SET" evidence="1">
    <location>
        <begin position="1"/>
        <end position="101"/>
    </location>
</feature>
<dbReference type="Gene3D" id="2.170.270.10">
    <property type="entry name" value="SET domain"/>
    <property type="match status" value="1"/>
</dbReference>
<protein>
    <recommendedName>
        <fullName evidence="1">SET domain-containing protein</fullName>
    </recommendedName>
</protein>
<dbReference type="InterPro" id="IPR046341">
    <property type="entry name" value="SET_dom_sf"/>
</dbReference>
<organism evidence="2 3">
    <name type="scientific">Porites evermanni</name>
    <dbReference type="NCBI Taxonomy" id="104178"/>
    <lineage>
        <taxon>Eukaryota</taxon>
        <taxon>Metazoa</taxon>
        <taxon>Cnidaria</taxon>
        <taxon>Anthozoa</taxon>
        <taxon>Hexacorallia</taxon>
        <taxon>Scleractinia</taxon>
        <taxon>Fungiina</taxon>
        <taxon>Poritidae</taxon>
        <taxon>Porites</taxon>
    </lineage>
</organism>
<dbReference type="PROSITE" id="PS50280">
    <property type="entry name" value="SET"/>
    <property type="match status" value="1"/>
</dbReference>
<dbReference type="InterPro" id="IPR001214">
    <property type="entry name" value="SET_dom"/>
</dbReference>
<dbReference type="EMBL" id="CALNXI010003055">
    <property type="protein sequence ID" value="CAH3191987.1"/>
    <property type="molecule type" value="Genomic_DNA"/>
</dbReference>